<evidence type="ECO:0000313" key="5">
    <source>
        <dbReference type="EMBL" id="HIQ80903.1"/>
    </source>
</evidence>
<dbReference type="Gene3D" id="3.40.50.1820">
    <property type="entry name" value="alpha/beta hydrolase"/>
    <property type="match status" value="1"/>
</dbReference>
<comment type="caution">
    <text evidence="5">The sequence shown here is derived from an EMBL/GenBank/DDBJ whole genome shotgun (WGS) entry which is preliminary data.</text>
</comment>
<dbReference type="InterPro" id="IPR013094">
    <property type="entry name" value="AB_hydrolase_3"/>
</dbReference>
<dbReference type="EMBL" id="DVFW01000028">
    <property type="protein sequence ID" value="HIQ80903.1"/>
    <property type="molecule type" value="Genomic_DNA"/>
</dbReference>
<evidence type="ECO:0000313" key="6">
    <source>
        <dbReference type="Proteomes" id="UP000886787"/>
    </source>
</evidence>
<proteinExistence type="inferred from homology"/>
<sequence length="345" mass="38008">MQNFKLFAIALAFLGAIAAGFFATIRYKRKTQMRFLDSLASQTISYFCRTSHMQNGGIIDLGQKSAMRPSKWKAPKGYTNHVFTISDVPAELLKNNASKGDKAVLQLHGGAYIVGFSDTYRSTALKLSKVSAGADVLSIDYRIAPEHVHPAALEDAENAWNWLLNNGYQPENIILVGDSAGGNLALSLTARLRDENRALPKALICMSPWADLSAQGPSFTYNLYKDPMFGRAKGAQSGSCLDNPEKLLAYAGQTDLQDKYLSPVYGDFHGFPPILLQVGTYELLESDSITIHDKASAAGVDVTLTRYPGMFHTFQLLEDLLPASRKAWQEIEYFLKKQFGCLLSC</sequence>
<evidence type="ECO:0000259" key="4">
    <source>
        <dbReference type="Pfam" id="PF07859"/>
    </source>
</evidence>
<reference evidence="5" key="1">
    <citation type="submission" date="2020-10" db="EMBL/GenBank/DDBJ databases">
        <authorList>
            <person name="Gilroy R."/>
        </authorList>
    </citation>
    <scope>NUCLEOTIDE SEQUENCE</scope>
    <source>
        <strain evidence="5">ChiSjej1B19-3389</strain>
    </source>
</reference>
<evidence type="ECO:0000256" key="3">
    <source>
        <dbReference type="SAM" id="Phobius"/>
    </source>
</evidence>
<keyword evidence="2 5" id="KW-0378">Hydrolase</keyword>
<dbReference type="Pfam" id="PF07859">
    <property type="entry name" value="Abhydrolase_3"/>
    <property type="match status" value="1"/>
</dbReference>
<accession>A0A9D1CUV0</accession>
<gene>
    <name evidence="5" type="ORF">IAD32_06430</name>
</gene>
<dbReference type="PANTHER" id="PTHR48081">
    <property type="entry name" value="AB HYDROLASE SUPERFAMILY PROTEIN C4A8.06C"/>
    <property type="match status" value="1"/>
</dbReference>
<keyword evidence="3" id="KW-1133">Transmembrane helix</keyword>
<dbReference type="InterPro" id="IPR050300">
    <property type="entry name" value="GDXG_lipolytic_enzyme"/>
</dbReference>
<organism evidence="5 6">
    <name type="scientific">Candidatus Scatavimonas merdigallinarum</name>
    <dbReference type="NCBI Taxonomy" id="2840914"/>
    <lineage>
        <taxon>Bacteria</taxon>
        <taxon>Bacillati</taxon>
        <taxon>Bacillota</taxon>
        <taxon>Clostridia</taxon>
        <taxon>Eubacteriales</taxon>
        <taxon>Oscillospiraceae</taxon>
        <taxon>Oscillospiraceae incertae sedis</taxon>
        <taxon>Candidatus Scatavimonas</taxon>
    </lineage>
</organism>
<feature type="transmembrane region" description="Helical" evidence="3">
    <location>
        <begin position="6"/>
        <end position="25"/>
    </location>
</feature>
<feature type="domain" description="Alpha/beta hydrolase fold-3" evidence="4">
    <location>
        <begin position="104"/>
        <end position="315"/>
    </location>
</feature>
<dbReference type="AlphaFoldDB" id="A0A9D1CUV0"/>
<keyword evidence="3" id="KW-0472">Membrane</keyword>
<evidence type="ECO:0000256" key="1">
    <source>
        <dbReference type="ARBA" id="ARBA00010515"/>
    </source>
</evidence>
<evidence type="ECO:0000256" key="2">
    <source>
        <dbReference type="ARBA" id="ARBA00022801"/>
    </source>
</evidence>
<name>A0A9D1CUV0_9FIRM</name>
<dbReference type="SUPFAM" id="SSF53474">
    <property type="entry name" value="alpha/beta-Hydrolases"/>
    <property type="match status" value="1"/>
</dbReference>
<dbReference type="GO" id="GO:0004806">
    <property type="term" value="F:triacylglycerol lipase activity"/>
    <property type="evidence" value="ECO:0007669"/>
    <property type="project" value="TreeGrafter"/>
</dbReference>
<reference evidence="5" key="2">
    <citation type="journal article" date="2021" name="PeerJ">
        <title>Extensive microbial diversity within the chicken gut microbiome revealed by metagenomics and culture.</title>
        <authorList>
            <person name="Gilroy R."/>
            <person name="Ravi A."/>
            <person name="Getino M."/>
            <person name="Pursley I."/>
            <person name="Horton D.L."/>
            <person name="Alikhan N.F."/>
            <person name="Baker D."/>
            <person name="Gharbi K."/>
            <person name="Hall N."/>
            <person name="Watson M."/>
            <person name="Adriaenssens E.M."/>
            <person name="Foster-Nyarko E."/>
            <person name="Jarju S."/>
            <person name="Secka A."/>
            <person name="Antonio M."/>
            <person name="Oren A."/>
            <person name="Chaudhuri R.R."/>
            <person name="La Ragione R."/>
            <person name="Hildebrand F."/>
            <person name="Pallen M.J."/>
        </authorList>
    </citation>
    <scope>NUCLEOTIDE SEQUENCE</scope>
    <source>
        <strain evidence="5">ChiSjej1B19-3389</strain>
    </source>
</reference>
<dbReference type="PANTHER" id="PTHR48081:SF30">
    <property type="entry name" value="ACETYL-HYDROLASE LIPR-RELATED"/>
    <property type="match status" value="1"/>
</dbReference>
<protein>
    <submittedName>
        <fullName evidence="5">Alpha/beta hydrolase</fullName>
    </submittedName>
</protein>
<comment type="similarity">
    <text evidence="1">Belongs to the 'GDXG' lipolytic enzyme family.</text>
</comment>
<keyword evidence="3" id="KW-0812">Transmembrane</keyword>
<dbReference type="Proteomes" id="UP000886787">
    <property type="component" value="Unassembled WGS sequence"/>
</dbReference>
<dbReference type="InterPro" id="IPR029058">
    <property type="entry name" value="AB_hydrolase_fold"/>
</dbReference>